<dbReference type="Gene3D" id="3.90.25.10">
    <property type="entry name" value="UDP-galactose 4-epimerase, domain 1"/>
    <property type="match status" value="1"/>
</dbReference>
<evidence type="ECO:0000313" key="4">
    <source>
        <dbReference type="EMBL" id="EFI94965.1"/>
    </source>
</evidence>
<keyword evidence="1" id="KW-0521">NADP</keyword>
<gene>
    <name evidence="4" type="ORF">SCHCODRAFT_58952</name>
</gene>
<dbReference type="HOGENOM" id="CLU_044876_6_0_1"/>
<reference evidence="4 5" key="1">
    <citation type="journal article" date="2010" name="Nat. Biotechnol.">
        <title>Genome sequence of the model mushroom Schizophyllum commune.</title>
        <authorList>
            <person name="Ohm R.A."/>
            <person name="de Jong J.F."/>
            <person name="Lugones L.G."/>
            <person name="Aerts A."/>
            <person name="Kothe E."/>
            <person name="Stajich J.E."/>
            <person name="de Vries R.P."/>
            <person name="Record E."/>
            <person name="Levasseur A."/>
            <person name="Baker S.E."/>
            <person name="Bartholomew K.A."/>
            <person name="Coutinho P.M."/>
            <person name="Erdmann S."/>
            <person name="Fowler T.J."/>
            <person name="Gathman A.C."/>
            <person name="Lombard V."/>
            <person name="Henrissat B."/>
            <person name="Knabe N."/>
            <person name="Kuees U."/>
            <person name="Lilly W.W."/>
            <person name="Lindquist E."/>
            <person name="Lucas S."/>
            <person name="Magnuson J.K."/>
            <person name="Piumi F."/>
            <person name="Raudaskoski M."/>
            <person name="Salamov A."/>
            <person name="Schmutz J."/>
            <person name="Schwarze F.W.M.R."/>
            <person name="vanKuyk P.A."/>
            <person name="Horton J.S."/>
            <person name="Grigoriev I.V."/>
            <person name="Woesten H.A.B."/>
        </authorList>
    </citation>
    <scope>NUCLEOTIDE SEQUENCE [LARGE SCALE GENOMIC DNA]</scope>
    <source>
        <strain evidence="5">H4-8 / FGSC 9210</strain>
    </source>
</reference>
<dbReference type="InterPro" id="IPR008030">
    <property type="entry name" value="NmrA-like"/>
</dbReference>
<evidence type="ECO:0000313" key="5">
    <source>
        <dbReference type="Proteomes" id="UP000007431"/>
    </source>
</evidence>
<dbReference type="AlphaFoldDB" id="D8QCP2"/>
<dbReference type="InterPro" id="IPR036291">
    <property type="entry name" value="NAD(P)-bd_dom_sf"/>
</dbReference>
<evidence type="ECO:0000256" key="1">
    <source>
        <dbReference type="ARBA" id="ARBA00022857"/>
    </source>
</evidence>
<dbReference type="VEuPathDB" id="FungiDB:SCHCODRAFT_02635269"/>
<dbReference type="InParanoid" id="D8QCP2"/>
<dbReference type="GO" id="GO:0016491">
    <property type="term" value="F:oxidoreductase activity"/>
    <property type="evidence" value="ECO:0007669"/>
    <property type="project" value="UniProtKB-KW"/>
</dbReference>
<dbReference type="InterPro" id="IPR051609">
    <property type="entry name" value="NmrA/Isoflavone_reductase-like"/>
</dbReference>
<organism evidence="5">
    <name type="scientific">Schizophyllum commune (strain H4-8 / FGSC 9210)</name>
    <name type="common">Split gill fungus</name>
    <dbReference type="NCBI Taxonomy" id="578458"/>
    <lineage>
        <taxon>Eukaryota</taxon>
        <taxon>Fungi</taxon>
        <taxon>Dikarya</taxon>
        <taxon>Basidiomycota</taxon>
        <taxon>Agaricomycotina</taxon>
        <taxon>Agaricomycetes</taxon>
        <taxon>Agaricomycetidae</taxon>
        <taxon>Agaricales</taxon>
        <taxon>Schizophyllaceae</taxon>
        <taxon>Schizophyllum</taxon>
    </lineage>
</organism>
<keyword evidence="2" id="KW-0560">Oxidoreductase</keyword>
<feature type="domain" description="NmrA-like" evidence="3">
    <location>
        <begin position="5"/>
        <end position="295"/>
    </location>
</feature>
<dbReference type="Pfam" id="PF05368">
    <property type="entry name" value="NmrA"/>
    <property type="match status" value="1"/>
</dbReference>
<dbReference type="eggNOG" id="ENOG502QPMY">
    <property type="taxonomic scope" value="Eukaryota"/>
</dbReference>
<evidence type="ECO:0000259" key="3">
    <source>
        <dbReference type="Pfam" id="PF05368"/>
    </source>
</evidence>
<name>D8QCP2_SCHCM</name>
<dbReference type="PANTHER" id="PTHR47706">
    <property type="entry name" value="NMRA-LIKE FAMILY PROTEIN"/>
    <property type="match status" value="1"/>
</dbReference>
<dbReference type="OMA" id="IDVGCWF"/>
<accession>D8QCP2</accession>
<dbReference type="SUPFAM" id="SSF51735">
    <property type="entry name" value="NAD(P)-binding Rossmann-fold domains"/>
    <property type="match status" value="1"/>
</dbReference>
<keyword evidence="5" id="KW-1185">Reference proteome</keyword>
<dbReference type="Proteomes" id="UP000007431">
    <property type="component" value="Unassembled WGS sequence"/>
</dbReference>
<evidence type="ECO:0000256" key="2">
    <source>
        <dbReference type="ARBA" id="ARBA00023002"/>
    </source>
</evidence>
<protein>
    <recommendedName>
        <fullName evidence="3">NmrA-like domain-containing protein</fullName>
    </recommendedName>
</protein>
<proteinExistence type="predicted"/>
<dbReference type="PANTHER" id="PTHR47706:SF9">
    <property type="entry name" value="NMRA-LIKE DOMAIN-CONTAINING PROTEIN-RELATED"/>
    <property type="match status" value="1"/>
</dbReference>
<sequence length="322" mass="35761">MSQEKPLVVVFGATGETGRSIVDGLLRSQAFRVTAVVRNPSKPSAVKLVERGVTIIQGDLLNITTERLQEILAGADTVIASVDFSCIEAQKKIVDAAKAVGVKRVVPDDFGTDAPADVMFLHDKKLAIRDYVKQSGVGHTFIEVGWWAQNTVPYPPEIPGLHAEFSHTVFGSGDVPFAVTDLLHIGDYVARVIQDERTLNQTVFIWEDEITLNKVWEVAGAKLGDAILQKKKITEEMITKQLETVRAAGTEQILLRYVTEYWYSIFVRGDNTIAKAKAAGALDFKELYPDAKTYDYEYLADSFYKKPYMPYAGGYKTETLKD</sequence>
<dbReference type="Gene3D" id="3.40.50.720">
    <property type="entry name" value="NAD(P)-binding Rossmann-like Domain"/>
    <property type="match status" value="1"/>
</dbReference>
<dbReference type="EMBL" id="GL377309">
    <property type="protein sequence ID" value="EFI94965.1"/>
    <property type="molecule type" value="Genomic_DNA"/>
</dbReference>